<dbReference type="EMBL" id="JACEEZ010007001">
    <property type="protein sequence ID" value="KAG0724379.1"/>
    <property type="molecule type" value="Genomic_DNA"/>
</dbReference>
<evidence type="ECO:0000313" key="2">
    <source>
        <dbReference type="Proteomes" id="UP000770661"/>
    </source>
</evidence>
<organism evidence="1 2">
    <name type="scientific">Chionoecetes opilio</name>
    <name type="common">Atlantic snow crab</name>
    <name type="synonym">Cancer opilio</name>
    <dbReference type="NCBI Taxonomy" id="41210"/>
    <lineage>
        <taxon>Eukaryota</taxon>
        <taxon>Metazoa</taxon>
        <taxon>Ecdysozoa</taxon>
        <taxon>Arthropoda</taxon>
        <taxon>Crustacea</taxon>
        <taxon>Multicrustacea</taxon>
        <taxon>Malacostraca</taxon>
        <taxon>Eumalacostraca</taxon>
        <taxon>Eucarida</taxon>
        <taxon>Decapoda</taxon>
        <taxon>Pleocyemata</taxon>
        <taxon>Brachyura</taxon>
        <taxon>Eubrachyura</taxon>
        <taxon>Majoidea</taxon>
        <taxon>Majidae</taxon>
        <taxon>Chionoecetes</taxon>
    </lineage>
</organism>
<gene>
    <name evidence="1" type="ORF">GWK47_040699</name>
</gene>
<accession>A0A8J4YJ87</accession>
<evidence type="ECO:0000313" key="1">
    <source>
        <dbReference type="EMBL" id="KAG0724379.1"/>
    </source>
</evidence>
<comment type="caution">
    <text evidence="1">The sequence shown here is derived from an EMBL/GenBank/DDBJ whole genome shotgun (WGS) entry which is preliminary data.</text>
</comment>
<dbReference type="Proteomes" id="UP000770661">
    <property type="component" value="Unassembled WGS sequence"/>
</dbReference>
<proteinExistence type="predicted"/>
<dbReference type="OrthoDB" id="6378051at2759"/>
<name>A0A8J4YJ87_CHIOP</name>
<keyword evidence="2" id="KW-1185">Reference proteome</keyword>
<dbReference type="AlphaFoldDB" id="A0A8J4YJ87"/>
<protein>
    <submittedName>
        <fullName evidence="1">Uncharacterized protein</fullName>
    </submittedName>
</protein>
<sequence length="180" mass="19981">MSISMTFSSSFLRPRPTLMTAPLPSPATDVNWQAQGVPHQPWHWTTSSPGGSRWQVSWAPDKTQTLLISAGKTSPTCLHRTYGLRADHSPLKRSSPILGVEFKAGLTFTSHARRVAKNSAWRLSCVRRISHLLECQGGWGFLLQGSGTSPNGILPPSMVFLPPPLTWPHWDHVQRRAHDC</sequence>
<reference evidence="1" key="1">
    <citation type="submission" date="2020-07" db="EMBL/GenBank/DDBJ databases">
        <title>The High-quality genome of the commercially important snow crab, Chionoecetes opilio.</title>
        <authorList>
            <person name="Jeong J.-H."/>
            <person name="Ryu S."/>
        </authorList>
    </citation>
    <scope>NUCLEOTIDE SEQUENCE</scope>
    <source>
        <strain evidence="1">MADBK_172401_WGS</strain>
        <tissue evidence="1">Digestive gland</tissue>
    </source>
</reference>